<protein>
    <submittedName>
        <fullName evidence="5">Macrophage colony-stimulating factor 1 receptor</fullName>
    </submittedName>
</protein>
<keyword evidence="6" id="KW-1185">Reference proteome</keyword>
<dbReference type="PANTHER" id="PTHR32085:SF3">
    <property type="entry name" value="PROTEIN CSF1"/>
    <property type="match status" value="1"/>
</dbReference>
<feature type="region of interest" description="Disordered" evidence="1">
    <location>
        <begin position="125"/>
        <end position="151"/>
    </location>
</feature>
<feature type="compositionally biased region" description="Basic residues" evidence="1">
    <location>
        <begin position="632"/>
        <end position="641"/>
    </location>
</feature>
<keyword evidence="5" id="KW-0675">Receptor</keyword>
<feature type="region of interest" description="Disordered" evidence="1">
    <location>
        <begin position="2729"/>
        <end position="2764"/>
    </location>
</feature>
<reference evidence="5 6" key="1">
    <citation type="journal article" date="2024" name="IMA Fungus">
        <title>IMA Genome - F19 : A genome assembly and annotation guide to empower mycologists, including annotated draft genome sequences of Ceratocystis pirilliformis, Diaporthe australafricana, Fusarium ophioides, Paecilomyces lecythidis, and Sporothrix stenoceras.</title>
        <authorList>
            <person name="Aylward J."/>
            <person name="Wilson A.M."/>
            <person name="Visagie C.M."/>
            <person name="Spraker J."/>
            <person name="Barnes I."/>
            <person name="Buitendag C."/>
            <person name="Ceriani C."/>
            <person name="Del Mar Angel L."/>
            <person name="du Plessis D."/>
            <person name="Fuchs T."/>
            <person name="Gasser K."/>
            <person name="Kramer D."/>
            <person name="Li W."/>
            <person name="Munsamy K."/>
            <person name="Piso A."/>
            <person name="Price J.L."/>
            <person name="Sonnekus B."/>
            <person name="Thomas C."/>
            <person name="van der Nest A."/>
            <person name="van Dijk A."/>
            <person name="van Heerden A."/>
            <person name="van Vuuren N."/>
            <person name="Yilmaz N."/>
            <person name="Duong T.A."/>
            <person name="van der Merwe N.A."/>
            <person name="Wingfield M.J."/>
            <person name="Wingfield B.D."/>
        </authorList>
    </citation>
    <scope>NUCLEOTIDE SEQUENCE [LARGE SCALE GENOMIC DNA]</scope>
    <source>
        <strain evidence="5 6">CMW 5346</strain>
    </source>
</reference>
<feature type="region of interest" description="Disordered" evidence="1">
    <location>
        <begin position="1015"/>
        <end position="1037"/>
    </location>
</feature>
<feature type="compositionally biased region" description="Low complexity" evidence="1">
    <location>
        <begin position="1866"/>
        <end position="1876"/>
    </location>
</feature>
<feature type="region of interest" description="Disordered" evidence="1">
    <location>
        <begin position="439"/>
        <end position="459"/>
    </location>
</feature>
<accession>A0ABR3ZQV1</accession>
<feature type="region of interest" description="Disordered" evidence="1">
    <location>
        <begin position="2640"/>
        <end position="2680"/>
    </location>
</feature>
<feature type="compositionally biased region" description="Basic and acidic residues" evidence="1">
    <location>
        <begin position="235"/>
        <end position="245"/>
    </location>
</feature>
<keyword evidence="2" id="KW-0812">Transmembrane</keyword>
<evidence type="ECO:0000256" key="1">
    <source>
        <dbReference type="SAM" id="MobiDB-lite"/>
    </source>
</evidence>
<feature type="region of interest" description="Disordered" evidence="1">
    <location>
        <begin position="1866"/>
        <end position="1887"/>
    </location>
</feature>
<dbReference type="Pfam" id="PF21678">
    <property type="entry name" value="Csf1_N"/>
    <property type="match status" value="2"/>
</dbReference>
<organism evidence="5 6">
    <name type="scientific">Sporothrix stenoceras</name>
    <dbReference type="NCBI Taxonomy" id="5173"/>
    <lineage>
        <taxon>Eukaryota</taxon>
        <taxon>Fungi</taxon>
        <taxon>Dikarya</taxon>
        <taxon>Ascomycota</taxon>
        <taxon>Pezizomycotina</taxon>
        <taxon>Sordariomycetes</taxon>
        <taxon>Sordariomycetidae</taxon>
        <taxon>Ophiostomatales</taxon>
        <taxon>Ophiostomataceae</taxon>
        <taxon>Sporothrix</taxon>
    </lineage>
</organism>
<keyword evidence="2" id="KW-0472">Membrane</keyword>
<feature type="compositionally biased region" description="Low complexity" evidence="1">
    <location>
        <begin position="1958"/>
        <end position="1967"/>
    </location>
</feature>
<keyword evidence="2" id="KW-1133">Transmembrane helix</keyword>
<feature type="transmembrane region" description="Helical" evidence="2">
    <location>
        <begin position="31"/>
        <end position="49"/>
    </location>
</feature>
<evidence type="ECO:0000256" key="2">
    <source>
        <dbReference type="SAM" id="Phobius"/>
    </source>
</evidence>
<proteinExistence type="predicted"/>
<dbReference type="InterPro" id="IPR029636">
    <property type="entry name" value="Csf1"/>
</dbReference>
<feature type="compositionally biased region" description="Polar residues" evidence="1">
    <location>
        <begin position="1335"/>
        <end position="1352"/>
    </location>
</feature>
<feature type="domain" description="Csf1 C-terminal region" evidence="4">
    <location>
        <begin position="3510"/>
        <end position="3579"/>
    </location>
</feature>
<dbReference type="PANTHER" id="PTHR32085">
    <property type="entry name" value="PROTEIN CSF1"/>
    <property type="match status" value="1"/>
</dbReference>
<feature type="compositionally biased region" description="Basic and acidic residues" evidence="1">
    <location>
        <begin position="201"/>
        <end position="226"/>
    </location>
</feature>
<feature type="compositionally biased region" description="Low complexity" evidence="1">
    <location>
        <begin position="276"/>
        <end position="287"/>
    </location>
</feature>
<feature type="region of interest" description="Disordered" evidence="1">
    <location>
        <begin position="2468"/>
        <end position="2488"/>
    </location>
</feature>
<feature type="compositionally biased region" description="Basic residues" evidence="1">
    <location>
        <begin position="1289"/>
        <end position="1298"/>
    </location>
</feature>
<feature type="region of interest" description="Disordered" evidence="1">
    <location>
        <begin position="1934"/>
        <end position="1969"/>
    </location>
</feature>
<sequence>MDPDVDINKSHAMDLAERALKANGARFSGVFLAYIIIATFLALFFLLYFNRLFASIVSWTLRTWTLHRYGIYIDVQAVQFSLLGGRIFFVGLRYHGKNETILIQNGHITWAYWLRRVRHIDLGKRRRQATGKEPADDPNDPNCGGKVHRKTKHKIPCRMNVTLAGLEWFVYNRSAAYDSIVAGLAGMNEYPGGDENNENNNNRDDYDEKYDENNPKPPRHSDDIQHKLRKRRNNIHGDDGKRDSEGGAEGLGEKVSAFAEAMKSRSGDRIGKRVSGRASSSSSSVDGGDVDRNAAGVSGADQRRAAGAADGENEALPAFLQLFPIQFTCDKAAVVMGNENTSGILVVKTQVLSGEIDAKHIETPDPYRQIFRLHFQKPVVEIRDNDDYREDQASRAVRERQIADDTGPLPPRSFFRHYRRTAYSQLRNLLPYLRSSVESFTSTDPRDPPATASSARMPGSAHWQGLSRYLDGPGGDEKTKWAASEYAMLNPILESPEAFLTIYWDSVGKVTASAVAGPLAAADGREKPRLSVNGNEPSPAWGMALSVRGGSVNYGPWADRKRAELQRVFFPGLSKDATPARRLPVGATRVPTQFKVYVELDDEVTLRVPTREASKNWRFKGKDMTTKFRSARDKRKNRSRYKKSEPAPSASGQRPYGWLDIKIASNATISYSMDMLATSTGFKATLDLDLPRVEISSSVNQEALWRSGALRISCDLSTPLKWNAMRQWRFHITSNDLELFLLRDHVYLLTDLIDDWGTGPPAEYLMFTPFQYYIDLSFPNVKMFLNVNDANIINNPTSMDDNTFIILASELLEASTCIPLDHFRPPSNAIPFDVRTDSATIELHVPPWNTQSMFVRDKKVGHLSMLHIDGKYHYHAATAPNLTDTLLLNVAGQRPTFSAYGFMVRYFIKLKDNYFGDDVHFTTLEEYQDNLRLKETDPDAERASRPPHKPSNDLDVILSVHADDPKILLPANIYSTSRHVQIDSAGLDADLRFTNYYMDVDCILAPLSLSLGTEAEKDDNDNNNNNDGNGNDNDNDCHSGSLSSTQLFVDGLHVFGNRLFGLPPTEPTYQCNWDLSVGAITGECTTDFLTALAGGGKAFGFTFDDDENALVPYHTLIMYDVTFLRVHVKSVSIWLHVEEAAFLLSLESGVDVNFNDWARQHYSKRGDISIPDLQVSCVNSESAIRHKSRPLAAVETDAFLKTSLSIAIVGRKFDFSNERALQQALIRREDQRTQRASFLLLPRYFDPTFVPDPVDPPAQPVPFIPQPVTAKDVELDGISLSSRGTSLASKRRLRRQRSQRSFLSVGTASSQGSVLRPRSGRPGPQAMTPLETPGSRLQASSHTRDVSSSTRYSGFYSPGEYEAGSSSRRHQHDPNHNTMAFSSKFFAPYFPLEDVKPDVSEAAVQCDAKYASSSGDKTSGLGHGLGDGTGSTASLGDGMSPADFSLEDVDPEILSEDNVHASTLIRVHDGISAFLNPTSAKHIAALISALLPQEPDDILDAVQIAAMDGIITAGKQRKMKGKVSDFVVQLPRANFRFLNATSSSSDLAAAATAHEQDQYDVSVSNITFMSRAKTTWHDAMRPEESQMHNSFQLRLGSVELSASERLADIATPQAAFVASVENVLVSMGTKDLAYLDADIGAIEGQLSSEKIEYIASLIHRTGVLASDLTESFAVPLSYNSRIRPHLAQRLIAAGIGVTDPGFLVRPSAVLRSAHEHLRTFDSWKLAMRLRQVWFLMKKEPKEQLIRECLGQAPLLPVVESPIAPFTVAPIGGTVREVITKLEYWRGWDLGDLTQSLFLQELFGSLKADLYKKAAEKRPILAFMSVVRVEKLQLILDPGPKQNEITFFDLTVRFENGEAVANNVPLKAKQQQKQRQQNGSAPGTAGTAVSAETHATSVLNIFCSDSAVRLNWEICELAQDVIRLYKRRMADKAAADEAAGENTNKAVTAPARDDKAAKNAKPSAKPIPGAAGVVPQQSTLHVVFAMDHGSLVLDTINLNVRMTSVGTKSSLLVRRSGDKVMDTNFVTSCDAITSRIKSHSELVTSSNLQRPSVFVAHCMETTKDRYEHTIKATASSRNFSFGIKQDPLALLETLDLLVRDEVAQLYQFGELFPLVPEKPVDASTSSVVSAQKAKADDGNNKIAGHLSAFSFKVALFLEEYSISVPLLRSLTYKISGVVARVAVAANFGKEIIFDFDVKENAHDMQVTSNTSNQARSISLLQIPPTNGRITTRIGDHEQTVSVFSSLELVQLDAAAVYSLLSALNRPEISSTIADMQQQLKVIQRHFKEIFSSQPPAPAPGPSQAVAKSKAKPIVYSVHSTFAGLEIFGNVSLKSDAAPTAHLSFCLDSIRLEITNRVDNGGPILAYPEFYLNLRRIAFEILKGSEGEMASCGSMAFAALITATSRLGEDGKEKRAFDIKSDGFDVSLSPDTVSTVVDVLGYMGDKINDLDTSREMEYLRKLRQSKPRIVINDQEPAEGDASAGEEEEEEPDIIKSFLSSIAYTFEIRNIQINWLCALATFSPRQSRYLPAPPTEAKEDLVLLLGRIELGTRTKNSARLTIENLQLQLVPPTQDKKARSPNSALLPEVIFNVAYFSTSRTRRFAFQAVGKSLDLRLTSEFIVPAAHLKDSIQLSIKNVQQVSRRWNPTTNSPGGGGGSGTKTGSSSPSKLPESPAPEKPPILGNKRLESLLVDVDFAGAVVYIGGKKATPSGNPFGPSATTFGVPGSENIGASGASANTARSRRSGIGGKYGQFNTSDESGGSTTLRSPGLAWKLEYRDSGKGDPSLYAEVKIDPSSNVIYPSVVPLVMDLTQSIKEVVSNSGKASKPSQDDGDDQNAADIAMALTKAKPEENILMSAANPNAMLGRLKLNLGLRIHKQQFSLSCQPIARVAATTSFDDVYLTMNTIRTVEHGNFVAISGNISRLQASVQHVYSRESTGSFEVDSIVLSLMNSKHVSGVSGVSALLKVSPMKVAINVRQVQDFLLFREIWTPRDLRKANTAPIVTSPTKLAAESRTMSTSAASFSSQQQQPIHLVQRYQQVAATAAFPWTASISIAALEINVDLGQALGKSVFAIGDFWVSSKKTSGWEQNLCLGFRRIGVDSTGRMSGFVALEDFRLRTSIEWPQREQALSKTPLIQASISFSQLRIKASFDYQAFLVADIQSLDFMMYNVRRGQGRGDRLVAVFEGDAVQVFGTTTSAAQSVALYQAFLRLVQERKANFETSLREIEKFTNRRPSASATQMMAESAGEKALGSAAKTATTLTFGSNAADAAGLPLKPLGGGDDDDSLFAKSPISLDTDVVVTLRAVNLGVFPNTFADHQVFKMEALNAQARFTASINDGRVHSNLGLTLGQLRIGLAGVRHIPDGPPKTISELSVEDVVLSATGSRGGTILKVPRVEASMRTWQTPESRQIDYIFKSAFEGKVEVGWNYSRISYIRGMWANHSRTLEQTFGREIPLAAIRVTGVPDSSAADGSDLQGESEGGDGASVDKKAGSGSGKNGKQTKITAEVNVPQSKYYYHALEPAIIETPQLRDMGEATPPLEWIGLHRDRLPNLTHQIVIVSLLELAGEVEDAYSRILGSS</sequence>
<feature type="compositionally biased region" description="Acidic residues" evidence="1">
    <location>
        <begin position="2473"/>
        <end position="2488"/>
    </location>
</feature>
<evidence type="ECO:0000259" key="4">
    <source>
        <dbReference type="Pfam" id="PF25038"/>
    </source>
</evidence>
<feature type="region of interest" description="Disordered" evidence="1">
    <location>
        <begin position="1284"/>
        <end position="1376"/>
    </location>
</feature>
<dbReference type="Pfam" id="PF25038">
    <property type="entry name" value="Csf1_C"/>
    <property type="match status" value="3"/>
</dbReference>
<feature type="domain" description="Csf1 C-terminal region" evidence="4">
    <location>
        <begin position="2760"/>
        <end position="3235"/>
    </location>
</feature>
<feature type="region of interest" description="Disordered" evidence="1">
    <location>
        <begin position="189"/>
        <end position="250"/>
    </location>
</feature>
<dbReference type="Proteomes" id="UP001583186">
    <property type="component" value="Unassembled WGS sequence"/>
</dbReference>
<dbReference type="InterPro" id="IPR048636">
    <property type="entry name" value="Csf1_N"/>
</dbReference>
<feature type="compositionally biased region" description="Polar residues" evidence="1">
    <location>
        <begin position="2751"/>
        <end position="2764"/>
    </location>
</feature>
<evidence type="ECO:0000259" key="3">
    <source>
        <dbReference type="Pfam" id="PF21678"/>
    </source>
</evidence>
<comment type="caution">
    <text evidence="5">The sequence shown here is derived from an EMBL/GenBank/DDBJ whole genome shotgun (WGS) entry which is preliminary data.</text>
</comment>
<evidence type="ECO:0000313" key="6">
    <source>
        <dbReference type="Proteomes" id="UP001583186"/>
    </source>
</evidence>
<feature type="compositionally biased region" description="Low complexity" evidence="1">
    <location>
        <begin position="189"/>
        <end position="200"/>
    </location>
</feature>
<feature type="region of interest" description="Disordered" evidence="1">
    <location>
        <begin position="262"/>
        <end position="309"/>
    </location>
</feature>
<dbReference type="InterPro" id="IPR056779">
    <property type="entry name" value="Csf1_C"/>
</dbReference>
<feature type="domain" description="Csf1 C-terminal region" evidence="4">
    <location>
        <begin position="3295"/>
        <end position="3464"/>
    </location>
</feature>
<feature type="region of interest" description="Disordered" evidence="1">
    <location>
        <begin position="625"/>
        <end position="653"/>
    </location>
</feature>
<evidence type="ECO:0000313" key="5">
    <source>
        <dbReference type="EMBL" id="KAL1902547.1"/>
    </source>
</evidence>
<feature type="domain" description="Csf1 N-terminal" evidence="3">
    <location>
        <begin position="951"/>
        <end position="1274"/>
    </location>
</feature>
<feature type="domain" description="Csf1 N-terminal" evidence="3">
    <location>
        <begin position="309"/>
        <end position="937"/>
    </location>
</feature>
<gene>
    <name evidence="5" type="primary">CSF1</name>
    <name evidence="5" type="ORF">Sste5346_000989</name>
</gene>
<dbReference type="EMBL" id="JAWCUI010000004">
    <property type="protein sequence ID" value="KAL1902547.1"/>
    <property type="molecule type" value="Genomic_DNA"/>
</dbReference>
<feature type="region of interest" description="Disordered" evidence="1">
    <location>
        <begin position="3465"/>
        <end position="3504"/>
    </location>
</feature>
<name>A0ABR3ZQV1_9PEZI</name>
<feature type="compositionally biased region" description="Basic and acidic residues" evidence="1">
    <location>
        <begin position="262"/>
        <end position="271"/>
    </location>
</feature>
<feature type="compositionally biased region" description="Low complexity" evidence="1">
    <location>
        <begin position="1022"/>
        <end position="1032"/>
    </location>
</feature>